<dbReference type="SMART" id="SM01260">
    <property type="entry name" value="LANC_like"/>
    <property type="match status" value="1"/>
</dbReference>
<evidence type="ECO:0000313" key="2">
    <source>
        <dbReference type="Proteomes" id="UP001430679"/>
    </source>
</evidence>
<dbReference type="RefSeq" id="WP_230035889.1">
    <property type="nucleotide sequence ID" value="NZ_JAJJMM010000001.1"/>
</dbReference>
<dbReference type="EMBL" id="JAJJMM010000001">
    <property type="protein sequence ID" value="MCC9063587.1"/>
    <property type="molecule type" value="Genomic_DNA"/>
</dbReference>
<proteinExistence type="predicted"/>
<comment type="caution">
    <text evidence="1">The sequence shown here is derived from an EMBL/GenBank/DDBJ whole genome shotgun (WGS) entry which is preliminary data.</text>
</comment>
<keyword evidence="2" id="KW-1185">Reference proteome</keyword>
<evidence type="ECO:0000313" key="1">
    <source>
        <dbReference type="EMBL" id="MCC9063587.1"/>
    </source>
</evidence>
<organism evidence="1 2">
    <name type="scientific">Flavobacterium piscisymbiosum</name>
    <dbReference type="NCBI Taxonomy" id="2893753"/>
    <lineage>
        <taxon>Bacteria</taxon>
        <taxon>Pseudomonadati</taxon>
        <taxon>Bacteroidota</taxon>
        <taxon>Flavobacteriia</taxon>
        <taxon>Flavobacteriales</taxon>
        <taxon>Flavobacteriaceae</taxon>
        <taxon>Flavobacterium</taxon>
    </lineage>
</organism>
<reference evidence="1" key="1">
    <citation type="submission" date="2021-11" db="EMBL/GenBank/DDBJ databases">
        <title>Description of novel Flavobacterium species.</title>
        <authorList>
            <person name="Saticioglu I.B."/>
            <person name="Ay H."/>
            <person name="Altun S."/>
            <person name="Duman M."/>
        </authorList>
    </citation>
    <scope>NUCLEOTIDE SEQUENCE</scope>
    <source>
        <strain evidence="1">F-30</strain>
    </source>
</reference>
<dbReference type="InterPro" id="IPR007822">
    <property type="entry name" value="LANC-like"/>
</dbReference>
<gene>
    <name evidence="1" type="ORF">LNP81_11370</name>
</gene>
<name>A0ABS8MDK9_9FLAO</name>
<dbReference type="PRINTS" id="PR01950">
    <property type="entry name" value="LANCSUPER"/>
</dbReference>
<dbReference type="PANTHER" id="PTHR12736">
    <property type="entry name" value="LANC-LIKE PROTEIN"/>
    <property type="match status" value="1"/>
</dbReference>
<sequence>MIDNLQSVLKTINNIVNEQYASRKQLGLCSGLSGAALFQFYYSRYTQDNEISNSGIDILGECISQINNGYMYPTFCDGFAGLTWLFDHLEQQNFIDLDTIDLDSFDNYLYNSMLLDFDKKNYDFLHGAIGYTVYFLERFKNSKQENKLRYKSYIESFIEFLENSSVRGEKGIMWLSKDYETGNEVYNLGLSHGVASIIGILNQLCDTKEFNVRCSPLLMGAVNELLNYKNDIELFPSYFPSWISFSSQEYYKKSRLGWCYGDLGIGLQLFYTSKILKNTDLETESIEILTHCATRRSPEQTSVDDGAVCHGAFGNALIFNNIYVNTGKMIFREARDYWLEKGIELSFEDDKLLKIGQNELKEISLLTGVAGIGLSIISCLSDLNKWENSIMLYHHE</sequence>
<protein>
    <recommendedName>
        <fullName evidence="3">Lanthionine synthetase-like protein</fullName>
    </recommendedName>
</protein>
<accession>A0ABS8MDK9</accession>
<dbReference type="PRINTS" id="PR01955">
    <property type="entry name" value="LANCFRANKIA"/>
</dbReference>
<evidence type="ECO:0008006" key="3">
    <source>
        <dbReference type="Google" id="ProtNLM"/>
    </source>
</evidence>
<dbReference type="Gene3D" id="1.50.10.20">
    <property type="match status" value="1"/>
</dbReference>
<dbReference type="SUPFAM" id="SSF158745">
    <property type="entry name" value="LanC-like"/>
    <property type="match status" value="1"/>
</dbReference>
<dbReference type="Pfam" id="PF05147">
    <property type="entry name" value="LANC_like"/>
    <property type="match status" value="1"/>
</dbReference>
<dbReference type="Proteomes" id="UP001430679">
    <property type="component" value="Unassembled WGS sequence"/>
</dbReference>
<dbReference type="PANTHER" id="PTHR12736:SF7">
    <property type="entry name" value="LANC-LIKE PROTEIN 3"/>
    <property type="match status" value="1"/>
</dbReference>